<accession>A0A0M3HMS6</accession>
<evidence type="ECO:0000313" key="5">
    <source>
        <dbReference type="Proteomes" id="UP000036681"/>
    </source>
</evidence>
<evidence type="ECO:0000313" key="6">
    <source>
        <dbReference type="WBParaSite" id="ALUE_0000286201-mRNA-1"/>
    </source>
</evidence>
<evidence type="ECO:0000259" key="4">
    <source>
        <dbReference type="Pfam" id="PF15665"/>
    </source>
</evidence>
<evidence type="ECO:0000256" key="1">
    <source>
        <dbReference type="ARBA" id="ARBA00023054"/>
    </source>
</evidence>
<keyword evidence="1 2" id="KW-0175">Coiled coil</keyword>
<feature type="region of interest" description="Disordered" evidence="3">
    <location>
        <begin position="933"/>
        <end position="969"/>
    </location>
</feature>
<protein>
    <submittedName>
        <fullName evidence="6">FAM184 domain-containing protein</fullName>
    </submittedName>
</protein>
<dbReference type="Pfam" id="PF15665">
    <property type="entry name" value="FAM184"/>
    <property type="match status" value="1"/>
</dbReference>
<dbReference type="WBParaSite" id="ALUE_0000286201-mRNA-1">
    <property type="protein sequence ID" value="ALUE_0000286201-mRNA-1"/>
    <property type="gene ID" value="ALUE_0000286201"/>
</dbReference>
<evidence type="ECO:0000256" key="3">
    <source>
        <dbReference type="SAM" id="MobiDB-lite"/>
    </source>
</evidence>
<evidence type="ECO:0000256" key="2">
    <source>
        <dbReference type="SAM" id="Coils"/>
    </source>
</evidence>
<dbReference type="AlphaFoldDB" id="A0A0M3HMS6"/>
<organism evidence="5 6">
    <name type="scientific">Ascaris lumbricoides</name>
    <name type="common">Giant roundworm</name>
    <dbReference type="NCBI Taxonomy" id="6252"/>
    <lineage>
        <taxon>Eukaryota</taxon>
        <taxon>Metazoa</taxon>
        <taxon>Ecdysozoa</taxon>
        <taxon>Nematoda</taxon>
        <taxon>Chromadorea</taxon>
        <taxon>Rhabditida</taxon>
        <taxon>Spirurina</taxon>
        <taxon>Ascaridomorpha</taxon>
        <taxon>Ascaridoidea</taxon>
        <taxon>Ascarididae</taxon>
        <taxon>Ascaris</taxon>
    </lineage>
</organism>
<feature type="domain" description="Protein FAM184A/B N-terminal" evidence="4">
    <location>
        <begin position="128"/>
        <end position="223"/>
    </location>
</feature>
<feature type="compositionally biased region" description="Basic and acidic residues" evidence="3">
    <location>
        <begin position="1064"/>
        <end position="1098"/>
    </location>
</feature>
<feature type="region of interest" description="Disordered" evidence="3">
    <location>
        <begin position="1064"/>
        <end position="1138"/>
    </location>
</feature>
<feature type="region of interest" description="Disordered" evidence="3">
    <location>
        <begin position="740"/>
        <end position="759"/>
    </location>
</feature>
<dbReference type="Proteomes" id="UP000036681">
    <property type="component" value="Unplaced"/>
</dbReference>
<sequence length="1138" mass="133242">MTSTLVLESTLSEVHLAPGCALRQLLGYLSDEFEERSMGSHLRSVSPNAPKAGSRSPHRSSRSPRPHKNVDSPSQPTVIRDSRPDIAAWPTPPNAQNRNSHQETCDEPTKLINMIKVAAASTGAPRGRETELKKKIQTLEDTVAEYERQKYNVMGTFSEYRERVAERERKLEAEYSSKIIALSEEVLGAKKDFEARMKSFQALQAIFLKNMLLIIEVMRSEYSSRCFDCLGFSVISEMETFISVQDKFEREKEQALEKLRQEHQKEIQLLEQRFSESQLLNLEQKYMIEIQRLEEERKSLKAEKERLGETFEMKLRRAQSLYETELTAAKMLYSKELEALRDHEEALKDELLARQDEFHDRLQELQHQSKRSREELATCKNEVTALEKRLQAKEAELLAISKELEEARNETNDSLRKLSKVESELQQTKQQYREQEEELQRKSNLLNIVETAKSKLEAVIRDLQTEVKALKNKVEFLEKERANLQSQSESQTQLQNSQVHALEAVLESVTKEKESTKEHYEGLLDKERQQAEEREYAMKKEFSAKLNELEEQYNALKEQLEQNAQRDKEELQGVSRLSLLISPRRVLERLMLSVDVSDGRELIIKTQINAVQDDLPKLIDKMEELKADLEKSKERILEKEDEIKELKKQIEQENELNDDQLAVIRDEIRTELVNSGEFGCNDDEFKRLKEKVGKNVKRQPQVSVLEEEKRTEQTEREKLFELVKQLQTDNEHLNEQVKEFNDKTNSEANASEDDESNTSYNLKIERLMNDLREREKRIDQMEETQKRTKEEFESHLEERVEEETLKVTTMYEAKFEEVKREAEQERKKLGEEIVFLKEDSKAKSEQIEDLHSRVKNLLHEVTTIRAELDKKNIEIKNFSKKTDEYLRYHFLISKRRIINLNKEHEKTIDLMKEHEMELAAKLRKLQEELRNKPELVSDGIQTDDLPQLKKETHQYSTQEQQTEPNEEELSTKIEELNNALKEKDEVIAHLREELFNQPCYEGSEHEGKKNRSQSVATGEHMAMCQRAASKFQTLVSQMTEKKDRSKLKNIDKVNAEGTNTECVELAKNKKDKEKEKKETEKEQDKREKEREREKERASKSSGTIHRAKSPSLLTRLRDRSPAKAKSPTMEMKTNDEKK</sequence>
<feature type="compositionally biased region" description="Basic residues" evidence="3">
    <location>
        <begin position="56"/>
        <end position="67"/>
    </location>
</feature>
<name>A0A0M3HMS6_ASCLU</name>
<feature type="coiled-coil region" evidence="2">
    <location>
        <begin position="245"/>
        <end position="577"/>
    </location>
</feature>
<feature type="coiled-coil region" evidence="2">
    <location>
        <begin position="608"/>
        <end position="663"/>
    </location>
</feature>
<feature type="region of interest" description="Disordered" evidence="3">
    <location>
        <begin position="39"/>
        <end position="105"/>
    </location>
</feature>
<reference evidence="6" key="1">
    <citation type="submission" date="2016-03" db="UniProtKB">
        <authorList>
            <consortium name="WormBaseParasite"/>
        </authorList>
    </citation>
    <scope>IDENTIFICATION</scope>
</reference>
<dbReference type="PANTHER" id="PTHR18870:SF9">
    <property type="entry name" value="PROTEIN TAG-278-RELATED"/>
    <property type="match status" value="1"/>
</dbReference>
<dbReference type="InterPro" id="IPR039478">
    <property type="entry name" value="FAM184A/B_N"/>
</dbReference>
<feature type="coiled-coil region" evidence="2">
    <location>
        <begin position="897"/>
        <end position="932"/>
    </location>
</feature>
<proteinExistence type="predicted"/>
<dbReference type="PANTHER" id="PTHR18870">
    <property type="entry name" value="PROTEIN TAG-278-RELATED"/>
    <property type="match status" value="1"/>
</dbReference>
<keyword evidence="5" id="KW-1185">Reference proteome</keyword>